<evidence type="ECO:0000256" key="7">
    <source>
        <dbReference type="SAM" id="Phobius"/>
    </source>
</evidence>
<dbReference type="Pfam" id="PF01679">
    <property type="entry name" value="Pmp3"/>
    <property type="match status" value="1"/>
</dbReference>
<name>A0A139HKI4_9PEZI</name>
<keyword evidence="5 7" id="KW-0472">Membrane</keyword>
<comment type="similarity">
    <text evidence="2">Belongs to the UPF0057 (PMP3) family.</text>
</comment>
<feature type="compositionally biased region" description="Polar residues" evidence="6">
    <location>
        <begin position="197"/>
        <end position="209"/>
    </location>
</feature>
<dbReference type="EMBL" id="LFZN01000034">
    <property type="protein sequence ID" value="KXT03005.1"/>
    <property type="molecule type" value="Genomic_DNA"/>
</dbReference>
<evidence type="ECO:0008006" key="10">
    <source>
        <dbReference type="Google" id="ProtNLM"/>
    </source>
</evidence>
<keyword evidence="4 7" id="KW-1133">Transmembrane helix</keyword>
<evidence type="ECO:0000313" key="9">
    <source>
        <dbReference type="Proteomes" id="UP000070133"/>
    </source>
</evidence>
<dbReference type="Proteomes" id="UP000070133">
    <property type="component" value="Unassembled WGS sequence"/>
</dbReference>
<protein>
    <recommendedName>
        <fullName evidence="10">Stress response RCI peptide</fullName>
    </recommendedName>
</protein>
<evidence type="ECO:0000256" key="6">
    <source>
        <dbReference type="SAM" id="MobiDB-lite"/>
    </source>
</evidence>
<evidence type="ECO:0000256" key="3">
    <source>
        <dbReference type="ARBA" id="ARBA00022692"/>
    </source>
</evidence>
<comment type="caution">
    <text evidence="8">The sequence shown here is derived from an EMBL/GenBank/DDBJ whole genome shotgun (WGS) entry which is preliminary data.</text>
</comment>
<comment type="subcellular location">
    <subcellularLocation>
        <location evidence="1">Membrane</location>
    </subcellularLocation>
</comment>
<keyword evidence="3 7" id="KW-0812">Transmembrane</keyword>
<evidence type="ECO:0000256" key="2">
    <source>
        <dbReference type="ARBA" id="ARBA00009530"/>
    </source>
</evidence>
<feature type="region of interest" description="Disordered" evidence="6">
    <location>
        <begin position="180"/>
        <end position="209"/>
    </location>
</feature>
<sequence>MRGFIYRIFLTCLNIFFPPAAVMMLCGFDMDLLLNCVFFLLAVIPSHIHGFYISCTYFHRRHKVKKGRYPGGPKSLIYSSYVTNGGASNEEARRLYRKENGGTSRRSSRRNSRNREDIRTEMLQRQGSKLGRTPTTSSRISSHGRQRPLPQPLMHSYDPVQAQYVARDGYGQPVQRVPLHVQRPVPPTPNDYIPMSPSGSNVSGRSPRW</sequence>
<keyword evidence="9" id="KW-1185">Reference proteome</keyword>
<dbReference type="AlphaFoldDB" id="A0A139HKI4"/>
<evidence type="ECO:0000256" key="4">
    <source>
        <dbReference type="ARBA" id="ARBA00022989"/>
    </source>
</evidence>
<evidence type="ECO:0000256" key="1">
    <source>
        <dbReference type="ARBA" id="ARBA00004370"/>
    </source>
</evidence>
<dbReference type="InterPro" id="IPR000612">
    <property type="entry name" value="PMP3"/>
</dbReference>
<dbReference type="GO" id="GO:0016020">
    <property type="term" value="C:membrane"/>
    <property type="evidence" value="ECO:0007669"/>
    <property type="project" value="UniProtKB-SubCell"/>
</dbReference>
<reference evidence="8 9" key="1">
    <citation type="submission" date="2015-07" db="EMBL/GenBank/DDBJ databases">
        <title>Comparative genomics of the Sigatoka disease complex on banana suggests a link between parallel evolutionary changes in Pseudocercospora fijiensis and Pseudocercospora eumusae and increased virulence on the banana host.</title>
        <authorList>
            <person name="Chang T.-C."/>
            <person name="Salvucci A."/>
            <person name="Crous P.W."/>
            <person name="Stergiopoulos I."/>
        </authorList>
    </citation>
    <scope>NUCLEOTIDE SEQUENCE [LARGE SCALE GENOMIC DNA]</scope>
    <source>
        <strain evidence="8 9">CBS 114824</strain>
    </source>
</reference>
<feature type="region of interest" description="Disordered" evidence="6">
    <location>
        <begin position="92"/>
        <end position="153"/>
    </location>
</feature>
<evidence type="ECO:0000313" key="8">
    <source>
        <dbReference type="EMBL" id="KXT03005.1"/>
    </source>
</evidence>
<accession>A0A139HKI4</accession>
<evidence type="ECO:0000256" key="5">
    <source>
        <dbReference type="ARBA" id="ARBA00023136"/>
    </source>
</evidence>
<dbReference type="OrthoDB" id="2152119at2759"/>
<feature type="compositionally biased region" description="Basic and acidic residues" evidence="6">
    <location>
        <begin position="113"/>
        <end position="122"/>
    </location>
</feature>
<organism evidence="8 9">
    <name type="scientific">Pseudocercospora eumusae</name>
    <dbReference type="NCBI Taxonomy" id="321146"/>
    <lineage>
        <taxon>Eukaryota</taxon>
        <taxon>Fungi</taxon>
        <taxon>Dikarya</taxon>
        <taxon>Ascomycota</taxon>
        <taxon>Pezizomycotina</taxon>
        <taxon>Dothideomycetes</taxon>
        <taxon>Dothideomycetidae</taxon>
        <taxon>Mycosphaerellales</taxon>
        <taxon>Mycosphaerellaceae</taxon>
        <taxon>Pseudocercospora</taxon>
    </lineage>
</organism>
<gene>
    <name evidence="8" type="ORF">AC578_668</name>
</gene>
<feature type="compositionally biased region" description="Polar residues" evidence="6">
    <location>
        <begin position="123"/>
        <end position="143"/>
    </location>
</feature>
<feature type="transmembrane region" description="Helical" evidence="7">
    <location>
        <begin position="7"/>
        <end position="26"/>
    </location>
</feature>
<feature type="transmembrane region" description="Helical" evidence="7">
    <location>
        <begin position="32"/>
        <end position="58"/>
    </location>
</feature>
<proteinExistence type="inferred from homology"/>